<keyword evidence="2" id="KW-0997">Cell inner membrane</keyword>
<evidence type="ECO:0000256" key="2">
    <source>
        <dbReference type="ARBA" id="ARBA00022519"/>
    </source>
</evidence>
<evidence type="ECO:0000256" key="1">
    <source>
        <dbReference type="ARBA" id="ARBA00022475"/>
    </source>
</evidence>
<evidence type="ECO:0000256" key="4">
    <source>
        <dbReference type="ARBA" id="ARBA00022679"/>
    </source>
</evidence>
<dbReference type="RefSeq" id="WP_345972412.1">
    <property type="nucleotide sequence ID" value="NZ_CP147920.1"/>
</dbReference>
<evidence type="ECO:0000256" key="3">
    <source>
        <dbReference type="ARBA" id="ARBA00022676"/>
    </source>
</evidence>
<reference evidence="6 7" key="1">
    <citation type="submission" date="2024-03" db="EMBL/GenBank/DDBJ databases">
        <title>Sulfurimonas sp. HSL3-1.</title>
        <authorList>
            <person name="Wang S."/>
        </authorList>
    </citation>
    <scope>NUCLEOTIDE SEQUENCE [LARGE SCALE GENOMIC DNA]</scope>
    <source>
        <strain evidence="6 7">HSL3-1</strain>
    </source>
</reference>
<keyword evidence="3 6" id="KW-0328">Glycosyltransferase</keyword>
<dbReference type="InterPro" id="IPR009993">
    <property type="entry name" value="WecF"/>
</dbReference>
<name>A0ABZ3H8B9_9BACT</name>
<evidence type="ECO:0000256" key="5">
    <source>
        <dbReference type="ARBA" id="ARBA00023136"/>
    </source>
</evidence>
<protein>
    <submittedName>
        <fullName evidence="6">TDP-N-acetylfucosamine:lipid II N-acetylfucosaminyltransferase</fullName>
        <ecNumber evidence="6">2.4.1.325</ecNumber>
    </submittedName>
</protein>
<dbReference type="Pfam" id="PF07429">
    <property type="entry name" value="Glyco_transf_56"/>
    <property type="match status" value="1"/>
</dbReference>
<keyword evidence="7" id="KW-1185">Reference proteome</keyword>
<dbReference type="EC" id="2.4.1.325" evidence="6"/>
<dbReference type="GO" id="GO:0102031">
    <property type="term" value="F:4-acetamido-4,6-dideoxy-D-galactose transferase activity"/>
    <property type="evidence" value="ECO:0007669"/>
    <property type="project" value="UniProtKB-EC"/>
</dbReference>
<accession>A0ABZ3H8B9</accession>
<gene>
    <name evidence="6" type="ORF">WCY31_11025</name>
</gene>
<evidence type="ECO:0000313" key="6">
    <source>
        <dbReference type="EMBL" id="XAU14763.1"/>
    </source>
</evidence>
<dbReference type="EMBL" id="CP147920">
    <property type="protein sequence ID" value="XAU14763.1"/>
    <property type="molecule type" value="Genomic_DNA"/>
</dbReference>
<dbReference type="Proteomes" id="UP001447842">
    <property type="component" value="Chromosome"/>
</dbReference>
<evidence type="ECO:0000313" key="7">
    <source>
        <dbReference type="Proteomes" id="UP001447842"/>
    </source>
</evidence>
<organism evidence="6 7">
    <name type="scientific">Sulfurimonas diazotrophicus</name>
    <dbReference type="NCBI Taxonomy" id="3131939"/>
    <lineage>
        <taxon>Bacteria</taxon>
        <taxon>Pseudomonadati</taxon>
        <taxon>Campylobacterota</taxon>
        <taxon>Epsilonproteobacteria</taxon>
        <taxon>Campylobacterales</taxon>
        <taxon>Sulfurimonadaceae</taxon>
        <taxon>Sulfurimonas</taxon>
    </lineage>
</organism>
<proteinExistence type="predicted"/>
<keyword evidence="1" id="KW-1003">Cell membrane</keyword>
<sequence>MKYLHIMKNEKFIASFITFIHTHFNPDEHLFIILGGVSQEKHPVPDHPNVIVIKSMNSPLRYFSAVKQLKPYFEQAEKVIIHSLLIRGIIDFFFYNLRFCTKAYWVVWGGDLYDYPAKKKKLKRQFYLYKKRQVIKRIAGLITYIRGDYELARRWYGAEGSYHECLMYQSNTYKAIPLPETAKEEVCIQVGNSANPTNNHLEILQKLRPYADEKIKIICPLSYGSKQHAKKVAATGKAWFGDKFQPLMTFLPYEEYLNSLAEIDIAVFNHKRQQAMGNIITLLGLGKKVYLRSDISTWGLFEEKGVRLFDSCGPLSIERLPAETEAANCQRIQTLFSDAVLQTQWAEIFQESEQR</sequence>
<keyword evidence="5" id="KW-0472">Membrane</keyword>
<keyword evidence="4 6" id="KW-0808">Transferase</keyword>